<dbReference type="InterPro" id="IPR035810">
    <property type="entry name" value="PEBP_euk"/>
</dbReference>
<evidence type="ECO:0000256" key="2">
    <source>
        <dbReference type="SAM" id="SignalP"/>
    </source>
</evidence>
<comment type="caution">
    <text evidence="3">The sequence shown here is derived from an EMBL/GenBank/DDBJ whole genome shotgun (WGS) entry which is preliminary data.</text>
</comment>
<protein>
    <recommendedName>
        <fullName evidence="5">PEBP-like protein</fullName>
    </recommendedName>
</protein>
<reference evidence="3 4" key="1">
    <citation type="journal article" date="2023" name="G3 (Bethesda)">
        <title>A chromosome-level genome assembly of Zasmidium syzygii isolated from banana leaves.</title>
        <authorList>
            <person name="van Westerhoven A.C."/>
            <person name="Mehrabi R."/>
            <person name="Talebi R."/>
            <person name="Steentjes M.B.F."/>
            <person name="Corcolon B."/>
            <person name="Chong P.A."/>
            <person name="Kema G.H.J."/>
            <person name="Seidl M.F."/>
        </authorList>
    </citation>
    <scope>NUCLEOTIDE SEQUENCE [LARGE SCALE GENOMIC DNA]</scope>
    <source>
        <strain evidence="3 4">P124</strain>
    </source>
</reference>
<dbReference type="InterPro" id="IPR008914">
    <property type="entry name" value="PEBP"/>
</dbReference>
<evidence type="ECO:0000313" key="4">
    <source>
        <dbReference type="Proteomes" id="UP001305779"/>
    </source>
</evidence>
<dbReference type="Gene3D" id="3.90.280.10">
    <property type="entry name" value="PEBP-like"/>
    <property type="match status" value="1"/>
</dbReference>
<feature type="chain" id="PRO_5045711825" description="PEBP-like protein" evidence="2">
    <location>
        <begin position="19"/>
        <end position="258"/>
    </location>
</feature>
<dbReference type="InterPro" id="IPR036610">
    <property type="entry name" value="PEBP-like_sf"/>
</dbReference>
<feature type="signal peptide" evidence="2">
    <location>
        <begin position="1"/>
        <end position="18"/>
    </location>
</feature>
<dbReference type="EMBL" id="JAXOVC010000006">
    <property type="protein sequence ID" value="KAK4500004.1"/>
    <property type="molecule type" value="Genomic_DNA"/>
</dbReference>
<dbReference type="PANTHER" id="PTHR11362:SF141">
    <property type="entry name" value="PHOSPHATIDYLETHANOLAMINE-BINDING PROTEIN"/>
    <property type="match status" value="1"/>
</dbReference>
<dbReference type="SUPFAM" id="SSF49777">
    <property type="entry name" value="PEBP-like"/>
    <property type="match status" value="1"/>
</dbReference>
<name>A0ABR0EER6_ZASCE</name>
<sequence>MKAIQSIAVFATLALVNAQTPSNFSDVSPNPLDVQLNPTNITLSPGQLVSQNDVQDSPSLALSNSSNVNYVAFMIDPTSRSGTYLQWLQPNLIADTTGKLTVDTTATGASSAVGATYDAPDPPTDDYAHEYVILLYQQPANWAIPRSYSSINPPPQTRKRIGFVMADFQQAAGLDAPVGANYFRVFNGSPQATSSLSAVPTDSGAPATASGTLATTTGSSTSAPSASSSSGANTAALRFNQSPSQAGLMAVLLGLILV</sequence>
<evidence type="ECO:0008006" key="5">
    <source>
        <dbReference type="Google" id="ProtNLM"/>
    </source>
</evidence>
<evidence type="ECO:0000256" key="1">
    <source>
        <dbReference type="SAM" id="MobiDB-lite"/>
    </source>
</evidence>
<dbReference type="PANTHER" id="PTHR11362">
    <property type="entry name" value="PHOSPHATIDYLETHANOLAMINE-BINDING PROTEIN"/>
    <property type="match status" value="1"/>
</dbReference>
<proteinExistence type="predicted"/>
<keyword evidence="4" id="KW-1185">Reference proteome</keyword>
<accession>A0ABR0EER6</accession>
<dbReference type="Pfam" id="PF01161">
    <property type="entry name" value="PBP"/>
    <property type="match status" value="1"/>
</dbReference>
<feature type="region of interest" description="Disordered" evidence="1">
    <location>
        <begin position="194"/>
        <end position="231"/>
    </location>
</feature>
<dbReference type="CDD" id="cd00866">
    <property type="entry name" value="PEBP_euk"/>
    <property type="match status" value="1"/>
</dbReference>
<organism evidence="3 4">
    <name type="scientific">Zasmidium cellare</name>
    <name type="common">Wine cellar mold</name>
    <name type="synonym">Racodium cellare</name>
    <dbReference type="NCBI Taxonomy" id="395010"/>
    <lineage>
        <taxon>Eukaryota</taxon>
        <taxon>Fungi</taxon>
        <taxon>Dikarya</taxon>
        <taxon>Ascomycota</taxon>
        <taxon>Pezizomycotina</taxon>
        <taxon>Dothideomycetes</taxon>
        <taxon>Dothideomycetidae</taxon>
        <taxon>Mycosphaerellales</taxon>
        <taxon>Mycosphaerellaceae</taxon>
        <taxon>Zasmidium</taxon>
    </lineage>
</organism>
<evidence type="ECO:0000313" key="3">
    <source>
        <dbReference type="EMBL" id="KAK4500004.1"/>
    </source>
</evidence>
<dbReference type="Proteomes" id="UP001305779">
    <property type="component" value="Unassembled WGS sequence"/>
</dbReference>
<feature type="compositionally biased region" description="Low complexity" evidence="1">
    <location>
        <begin position="203"/>
        <end position="231"/>
    </location>
</feature>
<keyword evidence="2" id="KW-0732">Signal</keyword>
<gene>
    <name evidence="3" type="ORF">PRZ48_008190</name>
</gene>